<dbReference type="CDD" id="cd01948">
    <property type="entry name" value="EAL"/>
    <property type="match status" value="1"/>
</dbReference>
<dbReference type="Gene3D" id="6.10.340.10">
    <property type="match status" value="1"/>
</dbReference>
<dbReference type="EMBL" id="JAIGNO010000002">
    <property type="protein sequence ID" value="MBX7481958.1"/>
    <property type="molecule type" value="Genomic_DNA"/>
</dbReference>
<feature type="transmembrane region" description="Helical" evidence="1">
    <location>
        <begin position="21"/>
        <end position="43"/>
    </location>
</feature>
<evidence type="ECO:0000259" key="3">
    <source>
        <dbReference type="PROSITE" id="PS50885"/>
    </source>
</evidence>
<dbReference type="PANTHER" id="PTHR44757:SF2">
    <property type="entry name" value="BIOFILM ARCHITECTURE MAINTENANCE PROTEIN MBAA"/>
    <property type="match status" value="1"/>
</dbReference>
<dbReference type="Pfam" id="PF00672">
    <property type="entry name" value="HAMP"/>
    <property type="match status" value="1"/>
</dbReference>
<gene>
    <name evidence="5" type="ORF">K3174_05405</name>
</gene>
<dbReference type="NCBIfam" id="TIGR00254">
    <property type="entry name" value="GGDEF"/>
    <property type="match status" value="1"/>
</dbReference>
<sequence>MTGAFSRIGLPRFASLKLRIAVLYAGLFAAVLAVVMVLVNMSIERFGENSASRDLAASARVFDEIIDMRARQMRGSTDVLARDFGFREALATGDEATLASALRNLRNRTQASSAFVVDLDGAIIGDGARGLPPAESIWPALDAGENRGVILLGDQLALAAASPIEAPDLMGWLVLASPLDAAAMTRLGELAAVDFHAEVRLHDDLPAIAVSQPPGVVIEARDPARNLFRVSVLPSLQESLAPRLMLRHSLAAALAEYAVLKYLIALVGTLGLGLVVALGWRIARGITRPLSALDDAVRQFGRGEDIVLQAETDDEVGRLASSFNSMVEAIEERERRIIHIGLHDGLTNLPNRKLFVEQLDQAIARRRDGDRVLVAYCDLDDFKVVNDTLGHPAGDALLRQVATRLVTELGDAQIARLGGDEFAVLKIIENKDESLLPIAQRIRNCFDHHVEIGGHRVDCSASVGVAVAPVDGESGVDLLKHADLALYRAKRGGKSDFHFFEPSLDEQARIRREMELDLRLAIKDGGFALYFQPLYSLAREKLEGFEALIRWNHPKRGIISPAEFIPLAEETGLILQIGEWVVREACRSAREWPEDLSVSINVSAKQFSTPGLSATILQALTQSGLQPHRLELEITESVFIADVEKTLGTLHALRDLGVRIALDDFGTGYSSLSYLRSFPFDKVKIDQSFVRDLIEEGNNAHAVIRAITTLASALGMDTLAEGVECPEQREILRREGCEYIQGYLLSRPVPASGVPALIGRGYIDELVSAVG</sequence>
<dbReference type="InterPro" id="IPR052155">
    <property type="entry name" value="Biofilm_reg_signaling"/>
</dbReference>
<dbReference type="CDD" id="cd01949">
    <property type="entry name" value="GGDEF"/>
    <property type="match status" value="1"/>
</dbReference>
<dbReference type="InterPro" id="IPR000160">
    <property type="entry name" value="GGDEF_dom"/>
</dbReference>
<keyword evidence="1" id="KW-0472">Membrane</keyword>
<dbReference type="PROSITE" id="PS50885">
    <property type="entry name" value="HAMP"/>
    <property type="match status" value="1"/>
</dbReference>
<feature type="domain" description="HAMP" evidence="3">
    <location>
        <begin position="284"/>
        <end position="335"/>
    </location>
</feature>
<dbReference type="Pfam" id="PF00990">
    <property type="entry name" value="GGDEF"/>
    <property type="match status" value="1"/>
</dbReference>
<dbReference type="PROSITE" id="PS50883">
    <property type="entry name" value="EAL"/>
    <property type="match status" value="1"/>
</dbReference>
<dbReference type="PANTHER" id="PTHR44757">
    <property type="entry name" value="DIGUANYLATE CYCLASE DGCP"/>
    <property type="match status" value="1"/>
</dbReference>
<feature type="transmembrane region" description="Helical" evidence="1">
    <location>
        <begin position="259"/>
        <end position="280"/>
    </location>
</feature>
<dbReference type="InterPro" id="IPR035919">
    <property type="entry name" value="EAL_sf"/>
</dbReference>
<dbReference type="SUPFAM" id="SSF141868">
    <property type="entry name" value="EAL domain-like"/>
    <property type="match status" value="1"/>
</dbReference>
<dbReference type="InterPro" id="IPR029150">
    <property type="entry name" value="dCache_3"/>
</dbReference>
<dbReference type="PROSITE" id="PS50887">
    <property type="entry name" value="GGDEF"/>
    <property type="match status" value="1"/>
</dbReference>
<evidence type="ECO:0000313" key="5">
    <source>
        <dbReference type="EMBL" id="MBX7481958.1"/>
    </source>
</evidence>
<dbReference type="Pfam" id="PF00563">
    <property type="entry name" value="EAL"/>
    <property type="match status" value="1"/>
</dbReference>
<dbReference type="SMART" id="SM00304">
    <property type="entry name" value="HAMP"/>
    <property type="match status" value="1"/>
</dbReference>
<dbReference type="SMART" id="SM00267">
    <property type="entry name" value="GGDEF"/>
    <property type="match status" value="1"/>
</dbReference>
<evidence type="ECO:0000313" key="6">
    <source>
        <dbReference type="Proteomes" id="UP000755104"/>
    </source>
</evidence>
<evidence type="ECO:0000259" key="2">
    <source>
        <dbReference type="PROSITE" id="PS50883"/>
    </source>
</evidence>
<keyword evidence="6" id="KW-1185">Reference proteome</keyword>
<dbReference type="Gene3D" id="3.30.70.270">
    <property type="match status" value="1"/>
</dbReference>
<dbReference type="InterPro" id="IPR003660">
    <property type="entry name" value="HAMP_dom"/>
</dbReference>
<reference evidence="5 6" key="1">
    <citation type="submission" date="2021-08" db="EMBL/GenBank/DDBJ databases">
        <title>Comparative Genomics Analysis of the Genus Qipengyuania Reveals Extensive Genetic Diversity and Metabolic Versatility, Including the Description of Fifteen Novel Species.</title>
        <authorList>
            <person name="Liu Y."/>
        </authorList>
    </citation>
    <scope>NUCLEOTIDE SEQUENCE [LARGE SCALE GENOMIC DNA]</scope>
    <source>
        <strain evidence="5 6">6D47A</strain>
    </source>
</reference>
<proteinExistence type="predicted"/>
<dbReference type="SMART" id="SM00052">
    <property type="entry name" value="EAL"/>
    <property type="match status" value="1"/>
</dbReference>
<dbReference type="Gene3D" id="3.20.20.450">
    <property type="entry name" value="EAL domain"/>
    <property type="match status" value="1"/>
</dbReference>
<dbReference type="Pfam" id="PF14827">
    <property type="entry name" value="dCache_3"/>
    <property type="match status" value="1"/>
</dbReference>
<accession>A0ABS7J3Q4</accession>
<dbReference type="Proteomes" id="UP000755104">
    <property type="component" value="Unassembled WGS sequence"/>
</dbReference>
<dbReference type="InterPro" id="IPR001633">
    <property type="entry name" value="EAL_dom"/>
</dbReference>
<dbReference type="RefSeq" id="WP_221556430.1">
    <property type="nucleotide sequence ID" value="NZ_JAIGNO010000002.1"/>
</dbReference>
<organism evidence="5 6">
    <name type="scientific">Qipengyuania qiaonensis</name>
    <dbReference type="NCBI Taxonomy" id="2867240"/>
    <lineage>
        <taxon>Bacteria</taxon>
        <taxon>Pseudomonadati</taxon>
        <taxon>Pseudomonadota</taxon>
        <taxon>Alphaproteobacteria</taxon>
        <taxon>Sphingomonadales</taxon>
        <taxon>Erythrobacteraceae</taxon>
        <taxon>Qipengyuania</taxon>
    </lineage>
</organism>
<feature type="domain" description="GGDEF" evidence="4">
    <location>
        <begin position="370"/>
        <end position="502"/>
    </location>
</feature>
<feature type="domain" description="EAL" evidence="2">
    <location>
        <begin position="511"/>
        <end position="762"/>
    </location>
</feature>
<protein>
    <submittedName>
        <fullName evidence="5">EAL domain-containing protein</fullName>
    </submittedName>
</protein>
<dbReference type="CDD" id="cd06225">
    <property type="entry name" value="HAMP"/>
    <property type="match status" value="1"/>
</dbReference>
<dbReference type="SUPFAM" id="SSF55073">
    <property type="entry name" value="Nucleotide cyclase"/>
    <property type="match status" value="1"/>
</dbReference>
<dbReference type="InterPro" id="IPR043128">
    <property type="entry name" value="Rev_trsase/Diguanyl_cyclase"/>
</dbReference>
<keyword evidence="1" id="KW-0812">Transmembrane</keyword>
<dbReference type="InterPro" id="IPR029787">
    <property type="entry name" value="Nucleotide_cyclase"/>
</dbReference>
<keyword evidence="1" id="KW-1133">Transmembrane helix</keyword>
<evidence type="ECO:0000256" key="1">
    <source>
        <dbReference type="SAM" id="Phobius"/>
    </source>
</evidence>
<name>A0ABS7J3Q4_9SPHN</name>
<dbReference type="SUPFAM" id="SSF158472">
    <property type="entry name" value="HAMP domain-like"/>
    <property type="match status" value="1"/>
</dbReference>
<evidence type="ECO:0000259" key="4">
    <source>
        <dbReference type="PROSITE" id="PS50887"/>
    </source>
</evidence>
<comment type="caution">
    <text evidence="5">The sequence shown here is derived from an EMBL/GenBank/DDBJ whole genome shotgun (WGS) entry which is preliminary data.</text>
</comment>